<dbReference type="Pfam" id="PF12762">
    <property type="entry name" value="DDE_Tnp_IS1595"/>
    <property type="match status" value="1"/>
</dbReference>
<proteinExistence type="predicted"/>
<accession>A0AAW2AUU6</accession>
<name>A0AAW2AUU6_CULAL</name>
<dbReference type="InterPro" id="IPR053164">
    <property type="entry name" value="IS1016-like_transposase"/>
</dbReference>
<sequence length="144" mass="17047">MHNFAQGRRKRHLDMTEEGVCGSSASITKVYDALRHCCVAAKIGGRHSFVVIDESKFCHKRKVQELVKQRSRRHLLPITRKHVRTGTQILSECWRAYNTVQQHGYIHYQVNHRTGAHTQHMERTWRTYKENIYSYRENLTKQSL</sequence>
<dbReference type="PANTHER" id="PTHR47163:SF2">
    <property type="entry name" value="SI:DKEY-17M8.2"/>
    <property type="match status" value="1"/>
</dbReference>
<dbReference type="AlphaFoldDB" id="A0AAW2AUU6"/>
<dbReference type="EMBL" id="JAWDJR010000003">
    <property type="protein sequence ID" value="KAK9976878.1"/>
    <property type="molecule type" value="Genomic_DNA"/>
</dbReference>
<feature type="domain" description="ISXO2-like transposase" evidence="1">
    <location>
        <begin position="42"/>
        <end position="138"/>
    </location>
</feature>
<gene>
    <name evidence="2" type="ORF">ABG768_018699</name>
</gene>
<reference evidence="2 3" key="1">
    <citation type="submission" date="2024-05" db="EMBL/GenBank/DDBJ databases">
        <title>A high-quality chromosomal-level genome assembly of Topmouth culter (Culter alburnus).</title>
        <authorList>
            <person name="Zhao H."/>
        </authorList>
    </citation>
    <scope>NUCLEOTIDE SEQUENCE [LARGE SCALE GENOMIC DNA]</scope>
    <source>
        <strain evidence="2">CATC2023</strain>
        <tissue evidence="2">Muscle</tissue>
    </source>
</reference>
<organism evidence="2 3">
    <name type="scientific">Culter alburnus</name>
    <name type="common">Topmouth culter</name>
    <dbReference type="NCBI Taxonomy" id="194366"/>
    <lineage>
        <taxon>Eukaryota</taxon>
        <taxon>Metazoa</taxon>
        <taxon>Chordata</taxon>
        <taxon>Craniata</taxon>
        <taxon>Vertebrata</taxon>
        <taxon>Euteleostomi</taxon>
        <taxon>Actinopterygii</taxon>
        <taxon>Neopterygii</taxon>
        <taxon>Teleostei</taxon>
        <taxon>Ostariophysi</taxon>
        <taxon>Cypriniformes</taxon>
        <taxon>Xenocyprididae</taxon>
        <taxon>Xenocypridinae</taxon>
        <taxon>Culter</taxon>
    </lineage>
</organism>
<dbReference type="PANTHER" id="PTHR47163">
    <property type="entry name" value="DDE_TNP_IS1595 DOMAIN-CONTAINING PROTEIN"/>
    <property type="match status" value="1"/>
</dbReference>
<protein>
    <recommendedName>
        <fullName evidence="1">ISXO2-like transposase domain-containing protein</fullName>
    </recommendedName>
</protein>
<evidence type="ECO:0000259" key="1">
    <source>
        <dbReference type="SMART" id="SM01126"/>
    </source>
</evidence>
<dbReference type="InterPro" id="IPR024445">
    <property type="entry name" value="Tnp_ISXO2-like"/>
</dbReference>
<comment type="caution">
    <text evidence="2">The sequence shown here is derived from an EMBL/GenBank/DDBJ whole genome shotgun (WGS) entry which is preliminary data.</text>
</comment>
<dbReference type="SMART" id="SM01126">
    <property type="entry name" value="DDE_Tnp_IS1595"/>
    <property type="match status" value="1"/>
</dbReference>
<evidence type="ECO:0000313" key="3">
    <source>
        <dbReference type="Proteomes" id="UP001479290"/>
    </source>
</evidence>
<keyword evidence="3" id="KW-1185">Reference proteome</keyword>
<dbReference type="Proteomes" id="UP001479290">
    <property type="component" value="Unassembled WGS sequence"/>
</dbReference>
<evidence type="ECO:0000313" key="2">
    <source>
        <dbReference type="EMBL" id="KAK9976878.1"/>
    </source>
</evidence>